<organism evidence="1 2">
    <name type="scientific">Effrenium voratum</name>
    <dbReference type="NCBI Taxonomy" id="2562239"/>
    <lineage>
        <taxon>Eukaryota</taxon>
        <taxon>Sar</taxon>
        <taxon>Alveolata</taxon>
        <taxon>Dinophyceae</taxon>
        <taxon>Suessiales</taxon>
        <taxon>Symbiodiniaceae</taxon>
        <taxon>Effrenium</taxon>
    </lineage>
</organism>
<evidence type="ECO:0008006" key="3">
    <source>
        <dbReference type="Google" id="ProtNLM"/>
    </source>
</evidence>
<proteinExistence type="predicted"/>
<dbReference type="PANTHER" id="PTHR47938:SF35">
    <property type="entry name" value="PENTATRICOPEPTIDE REPEAT-CONTAINING PROTEIN 4, MITOCHONDRIAL-RELATED"/>
    <property type="match status" value="1"/>
</dbReference>
<dbReference type="InterPro" id="IPR011990">
    <property type="entry name" value="TPR-like_helical_dom_sf"/>
</dbReference>
<gene>
    <name evidence="1" type="ORF">EVOR1521_LOCUS18481</name>
</gene>
<dbReference type="Proteomes" id="UP001178507">
    <property type="component" value="Unassembled WGS sequence"/>
</dbReference>
<reference evidence="1" key="1">
    <citation type="submission" date="2023-08" db="EMBL/GenBank/DDBJ databases">
        <authorList>
            <person name="Chen Y."/>
            <person name="Shah S."/>
            <person name="Dougan E. K."/>
            <person name="Thang M."/>
            <person name="Chan C."/>
        </authorList>
    </citation>
    <scope>NUCLEOTIDE SEQUENCE</scope>
</reference>
<dbReference type="EMBL" id="CAUJNA010002624">
    <property type="protein sequence ID" value="CAJ1393658.1"/>
    <property type="molecule type" value="Genomic_DNA"/>
</dbReference>
<keyword evidence="2" id="KW-1185">Reference proteome</keyword>
<dbReference type="AlphaFoldDB" id="A0AA36IVI5"/>
<comment type="caution">
    <text evidence="1">The sequence shown here is derived from an EMBL/GenBank/DDBJ whole genome shotgun (WGS) entry which is preliminary data.</text>
</comment>
<sequence>MEARPWLDAFTAIQELRRGRAQFRAYDFNALALPSRSPGWRESLQVLKVLEGIQVHPDKATLHSSIRSCRSRWRRGLEVFAKLRRKGLVPTLIGCNSMISTWAQERSWQHAQVVLTEHMAGVVQADVISFNTLARAQWGSAIDTFGSMLCSGVRADVISYNCLLISEGWAGAVHRFGSLQRSLVRLSAVSFGSAIKSLEDNWFLALDVMRAMRSEAVDSNVIVYGSAIASCETRAIWRPALQLLQGHAPSAISFNSGAAAARAAWRLSLSLLAALGLAGLRRSEQTSGTQLAALGEAALWRRAVQQGGSGVVCSSSVISACENSSQWLRACAQLAVMSTQQVSPNVLSFSSALSACHWRRALEFLGAMELRRVAPNKVSFTGAVGACEKAVR</sequence>
<evidence type="ECO:0000313" key="2">
    <source>
        <dbReference type="Proteomes" id="UP001178507"/>
    </source>
</evidence>
<name>A0AA36IVI5_9DINO</name>
<accession>A0AA36IVI5</accession>
<dbReference type="Gene3D" id="1.25.40.10">
    <property type="entry name" value="Tetratricopeptide repeat domain"/>
    <property type="match status" value="3"/>
</dbReference>
<evidence type="ECO:0000313" key="1">
    <source>
        <dbReference type="EMBL" id="CAJ1393658.1"/>
    </source>
</evidence>
<dbReference type="PANTHER" id="PTHR47938">
    <property type="entry name" value="RESPIRATORY COMPLEX I CHAPERONE (CIA84), PUTATIVE (AFU_ORTHOLOGUE AFUA_2G06020)-RELATED"/>
    <property type="match status" value="1"/>
</dbReference>
<dbReference type="GO" id="GO:0003729">
    <property type="term" value="F:mRNA binding"/>
    <property type="evidence" value="ECO:0007669"/>
    <property type="project" value="TreeGrafter"/>
</dbReference>
<protein>
    <recommendedName>
        <fullName evidence="3">Pentatricopeptide repeat-containing protein, chloroplastic</fullName>
    </recommendedName>
</protein>